<evidence type="ECO:0000313" key="2">
    <source>
        <dbReference type="Proteomes" id="UP001186974"/>
    </source>
</evidence>
<keyword evidence="2" id="KW-1185">Reference proteome</keyword>
<protein>
    <submittedName>
        <fullName evidence="1">Uncharacterized protein</fullName>
    </submittedName>
</protein>
<name>A0ACC3DMW0_9PEZI</name>
<reference evidence="1" key="1">
    <citation type="submission" date="2024-09" db="EMBL/GenBank/DDBJ databases">
        <title>Black Yeasts Isolated from many extreme environments.</title>
        <authorList>
            <person name="Coleine C."/>
            <person name="Stajich J.E."/>
            <person name="Selbmann L."/>
        </authorList>
    </citation>
    <scope>NUCLEOTIDE SEQUENCE</scope>
    <source>
        <strain evidence="1">CCFEE 5737</strain>
    </source>
</reference>
<proteinExistence type="predicted"/>
<organism evidence="1 2">
    <name type="scientific">Coniosporium uncinatum</name>
    <dbReference type="NCBI Taxonomy" id="93489"/>
    <lineage>
        <taxon>Eukaryota</taxon>
        <taxon>Fungi</taxon>
        <taxon>Dikarya</taxon>
        <taxon>Ascomycota</taxon>
        <taxon>Pezizomycotina</taxon>
        <taxon>Dothideomycetes</taxon>
        <taxon>Dothideomycetes incertae sedis</taxon>
        <taxon>Coniosporium</taxon>
    </lineage>
</organism>
<gene>
    <name evidence="1" type="ORF">LTS18_009053</name>
</gene>
<evidence type="ECO:0000313" key="1">
    <source>
        <dbReference type="EMBL" id="KAK3077865.1"/>
    </source>
</evidence>
<feature type="non-terminal residue" evidence="1">
    <location>
        <position position="493"/>
    </location>
</feature>
<comment type="caution">
    <text evidence="1">The sequence shown here is derived from an EMBL/GenBank/DDBJ whole genome shotgun (WGS) entry which is preliminary data.</text>
</comment>
<dbReference type="EMBL" id="JAWDJW010002423">
    <property type="protein sequence ID" value="KAK3077865.1"/>
    <property type="molecule type" value="Genomic_DNA"/>
</dbReference>
<dbReference type="Proteomes" id="UP001186974">
    <property type="component" value="Unassembled WGS sequence"/>
</dbReference>
<accession>A0ACC3DMW0</accession>
<sequence>MFCNPDLSPTSLPIPHGLPSTHADTAPRSSTANPQVHIQQDYGMLGSIPESARPASSHDIMQNLSAAGYAINVMPTMPAQTQMVPFAGGVQWNIPNGFGDDIQGPFGGLSNGLVDNYDFQNYLNNGPVIPQSMEDGNGSVSSLPSSASTAYTPGTLASSTGSLAMPAVSASMPMAVSQCEPDNANMIRVDSCTQEGPNSMWPPAPSQSFSHYLMPQAVYQSSTHSSHSSPGHSPDQSEHNAPQYNSSSMDPTVVLPAEAFSRRSSSTTALAESMSNVGIQTPTAASFKQPTSGSIAARRQRPHPAPITPGALRSASYSAGMPVSPGSNNNLAAPDHQLRRIRSSGIPGGRIQKPSGTAQRSPLHASFSEAAGSPKFARNGYANVNVTSPSNSGTLAPPTPLTPGDYARFPSWQNPRSVKAHNGVPSSSPDAISIPWSNDTAAGMYTHSPPSTPLDAEHMAQYRRHLQGQAGNDSYRDTPPQSAPATQQTFSQS</sequence>